<name>A0AB38F689_RHOWR</name>
<evidence type="ECO:0000256" key="3">
    <source>
        <dbReference type="ARBA" id="ARBA00023163"/>
    </source>
</evidence>
<keyword evidence="1" id="KW-0805">Transcription regulation</keyword>
<dbReference type="SMART" id="SM00895">
    <property type="entry name" value="FCD"/>
    <property type="match status" value="1"/>
</dbReference>
<dbReference type="InterPro" id="IPR000524">
    <property type="entry name" value="Tscrpt_reg_HTH_GntR"/>
</dbReference>
<dbReference type="SUPFAM" id="SSF46785">
    <property type="entry name" value="Winged helix' DNA-binding domain"/>
    <property type="match status" value="1"/>
</dbReference>
<dbReference type="Pfam" id="PF07729">
    <property type="entry name" value="FCD"/>
    <property type="match status" value="1"/>
</dbReference>
<protein>
    <submittedName>
        <fullName evidence="5">GntR family transcriptional regulator</fullName>
    </submittedName>
</protein>
<dbReference type="InterPro" id="IPR036388">
    <property type="entry name" value="WH-like_DNA-bd_sf"/>
</dbReference>
<dbReference type="SMART" id="SM00345">
    <property type="entry name" value="HTH_GNTR"/>
    <property type="match status" value="1"/>
</dbReference>
<dbReference type="GO" id="GO:0003677">
    <property type="term" value="F:DNA binding"/>
    <property type="evidence" value="ECO:0007669"/>
    <property type="project" value="UniProtKB-KW"/>
</dbReference>
<keyword evidence="3" id="KW-0804">Transcription</keyword>
<dbReference type="PROSITE" id="PS50949">
    <property type="entry name" value="HTH_GNTR"/>
    <property type="match status" value="1"/>
</dbReference>
<dbReference type="InterPro" id="IPR011711">
    <property type="entry name" value="GntR_C"/>
</dbReference>
<dbReference type="PANTHER" id="PTHR43537:SF24">
    <property type="entry name" value="GLUCONATE OPERON TRANSCRIPTIONAL REPRESSOR"/>
    <property type="match status" value="1"/>
</dbReference>
<organism evidence="5 6">
    <name type="scientific">Rhodococcus wratislaviensis</name>
    <name type="common">Tsukamurella wratislaviensis</name>
    <dbReference type="NCBI Taxonomy" id="44752"/>
    <lineage>
        <taxon>Bacteria</taxon>
        <taxon>Bacillati</taxon>
        <taxon>Actinomycetota</taxon>
        <taxon>Actinomycetes</taxon>
        <taxon>Mycobacteriales</taxon>
        <taxon>Nocardiaceae</taxon>
        <taxon>Rhodococcus</taxon>
    </lineage>
</organism>
<dbReference type="EMBL" id="UAUI01000001">
    <property type="protein sequence ID" value="SPZ34934.1"/>
    <property type="molecule type" value="Genomic_DNA"/>
</dbReference>
<keyword evidence="2" id="KW-0238">DNA-binding</keyword>
<dbReference type="Gene3D" id="1.20.120.530">
    <property type="entry name" value="GntR ligand-binding domain-like"/>
    <property type="match status" value="1"/>
</dbReference>
<evidence type="ECO:0000313" key="6">
    <source>
        <dbReference type="Proteomes" id="UP000251211"/>
    </source>
</evidence>
<dbReference type="PRINTS" id="PR00035">
    <property type="entry name" value="HTHGNTR"/>
</dbReference>
<dbReference type="AlphaFoldDB" id="A0AB38F689"/>
<dbReference type="GO" id="GO:0003700">
    <property type="term" value="F:DNA-binding transcription factor activity"/>
    <property type="evidence" value="ECO:0007669"/>
    <property type="project" value="InterPro"/>
</dbReference>
<feature type="domain" description="HTH gntR-type" evidence="4">
    <location>
        <begin position="168"/>
        <end position="235"/>
    </location>
</feature>
<proteinExistence type="predicted"/>
<gene>
    <name evidence="5" type="primary">ydfH_1</name>
    <name evidence="5" type="ORF">NCTC13229_00511</name>
</gene>
<dbReference type="SUPFAM" id="SSF48008">
    <property type="entry name" value="GntR ligand-binding domain-like"/>
    <property type="match status" value="1"/>
</dbReference>
<sequence>MVDLAGTCAPGRGDHVQGGSAIGERLKQPWKADVVAGGEADTGDRECVAHPAVVGGCEHSGDDCDPCSGGALADGVGPGTVQRLRDVGERTTEAFIAASGNTTSREPASVAAVTRFSTVAKLAAGSVELGIWARLIRSVTGMLLIGHTLVYTYCMQEIGGIEGSATELSGREKAYLYVRDQVLTAPAATGSFLSEQDLATRIGVSRTPVREALLMLQAEGLVEMVPKRGAHVPAMSGRQIAELMELRGVLERHAASRALGAGRVPIEAMRSALAEQEQFASDPSAEAARAFIDWDGRFHQFLIDSAGSELLSRTYAGLRARQLRVGMTALFSASDRQHKVCAEHQAIIDAFEVGDEGLVHEQINNHLEVTLQILLRA</sequence>
<dbReference type="Gene3D" id="1.10.10.10">
    <property type="entry name" value="Winged helix-like DNA-binding domain superfamily/Winged helix DNA-binding domain"/>
    <property type="match status" value="1"/>
</dbReference>
<comment type="caution">
    <text evidence="5">The sequence shown here is derived from an EMBL/GenBank/DDBJ whole genome shotgun (WGS) entry which is preliminary data.</text>
</comment>
<dbReference type="InterPro" id="IPR036390">
    <property type="entry name" value="WH_DNA-bd_sf"/>
</dbReference>
<accession>A0AB38F689</accession>
<evidence type="ECO:0000259" key="4">
    <source>
        <dbReference type="PROSITE" id="PS50949"/>
    </source>
</evidence>
<dbReference type="Pfam" id="PF00392">
    <property type="entry name" value="GntR"/>
    <property type="match status" value="1"/>
</dbReference>
<dbReference type="Proteomes" id="UP000251211">
    <property type="component" value="Unassembled WGS sequence"/>
</dbReference>
<reference evidence="5 6" key="1">
    <citation type="submission" date="2018-06" db="EMBL/GenBank/DDBJ databases">
        <authorList>
            <consortium name="Pathogen Informatics"/>
            <person name="Doyle S."/>
        </authorList>
    </citation>
    <scope>NUCLEOTIDE SEQUENCE [LARGE SCALE GENOMIC DNA]</scope>
    <source>
        <strain evidence="5 6">NCTC13229</strain>
    </source>
</reference>
<dbReference type="PANTHER" id="PTHR43537">
    <property type="entry name" value="TRANSCRIPTIONAL REGULATOR, GNTR FAMILY"/>
    <property type="match status" value="1"/>
</dbReference>
<dbReference type="InterPro" id="IPR008920">
    <property type="entry name" value="TF_FadR/GntR_C"/>
</dbReference>
<dbReference type="CDD" id="cd07377">
    <property type="entry name" value="WHTH_GntR"/>
    <property type="match status" value="1"/>
</dbReference>
<evidence type="ECO:0000256" key="2">
    <source>
        <dbReference type="ARBA" id="ARBA00023125"/>
    </source>
</evidence>
<evidence type="ECO:0000256" key="1">
    <source>
        <dbReference type="ARBA" id="ARBA00023015"/>
    </source>
</evidence>
<evidence type="ECO:0000313" key="5">
    <source>
        <dbReference type="EMBL" id="SPZ34934.1"/>
    </source>
</evidence>